<dbReference type="InterPro" id="IPR044865">
    <property type="entry name" value="MRH_dom"/>
</dbReference>
<dbReference type="SUPFAM" id="SSF50911">
    <property type="entry name" value="Mannose 6-phosphate receptor domain"/>
    <property type="match status" value="1"/>
</dbReference>
<dbReference type="Proteomes" id="UP000749293">
    <property type="component" value="Unassembled WGS sequence"/>
</dbReference>
<dbReference type="GO" id="GO:0017177">
    <property type="term" value="C:glucosidase II complex"/>
    <property type="evidence" value="ECO:0007669"/>
    <property type="project" value="TreeGrafter"/>
</dbReference>
<evidence type="ECO:0000256" key="7">
    <source>
        <dbReference type="SAM" id="SignalP"/>
    </source>
</evidence>
<organism evidence="9 10">
    <name type="scientific">Geosmithia morbida</name>
    <dbReference type="NCBI Taxonomy" id="1094350"/>
    <lineage>
        <taxon>Eukaryota</taxon>
        <taxon>Fungi</taxon>
        <taxon>Dikarya</taxon>
        <taxon>Ascomycota</taxon>
        <taxon>Pezizomycotina</taxon>
        <taxon>Sordariomycetes</taxon>
        <taxon>Hypocreomycetidae</taxon>
        <taxon>Hypocreales</taxon>
        <taxon>Bionectriaceae</taxon>
        <taxon>Geosmithia</taxon>
    </lineage>
</organism>
<dbReference type="PANTHER" id="PTHR12630">
    <property type="entry name" value="N-LINKED OLIGOSACCHARIDE PROCESSING"/>
    <property type="match status" value="1"/>
</dbReference>
<keyword evidence="5" id="KW-0175">Coiled coil</keyword>
<comment type="caution">
    <text evidence="9">The sequence shown here is derived from an EMBL/GenBank/DDBJ whole genome shotgun (WGS) entry which is preliminary data.</text>
</comment>
<sequence>MRQISSLALLNAVHSLTVAAAGSLPRGVSPEFAEHYQDKEEFSCITDASIKLSIDRINDNTCDCPDGSDEPGTAACALLDPLSPEQPFPGFSARSTKRTPAIPGFWCENKGHIGAYVPFAFVNDGVCDYELCCDGTEEFGGRTKCENKCTSIGKEYRRLEAEKKAKLERAGKKRLIMANEAAELRRRLESQWYTLTDEVKALDIKVADLKKKYEEVELQEKTKVVMTGGSGGPGGKLGVLVGVAKARVEELRNTLDSVLRQRDTYKARAEELETILAKLKRGYNPNFNDEGVKSAVKSYEDYAARDGTDTALDSTPDSSILEVLKADGEASGINWKEFETGDAQDDTDILYDWQAYLPGFLRTIVNDKLTGLRVWLIQNGMLSAGGTPGSESDLTKAAREAKEAAEKELKKKNKDLEKTTSDLSTYYGPDDIFRALKDQCISTDSGEYTYELCWLGRTSQKSKKGHGNTGMGSFERIDFEIADEEERLDGRSLGKGQRMVMRYENGQACWNGPKRRTDVWIGCAETDELWRISEMEKCVYRMEVGTPAACEPAADGQKPAGKDEL</sequence>
<gene>
    <name evidence="9" type="ORF">GMORB2_7809</name>
</gene>
<feature type="compositionally biased region" description="Basic and acidic residues" evidence="6">
    <location>
        <begin position="393"/>
        <end position="413"/>
    </location>
</feature>
<dbReference type="Gene3D" id="2.70.130.10">
    <property type="entry name" value="Mannose-6-phosphate receptor binding domain"/>
    <property type="match status" value="1"/>
</dbReference>
<dbReference type="OrthoDB" id="28322at2759"/>
<keyword evidence="10" id="KW-1185">Reference proteome</keyword>
<dbReference type="Pfam" id="PF13015">
    <property type="entry name" value="PRKCSH_1"/>
    <property type="match status" value="1"/>
</dbReference>
<dbReference type="InterPro" id="IPR039794">
    <property type="entry name" value="Gtb1-like"/>
</dbReference>
<dbReference type="EMBL" id="JAANYQ010000010">
    <property type="protein sequence ID" value="KAF4122216.1"/>
    <property type="molecule type" value="Genomic_DNA"/>
</dbReference>
<keyword evidence="2 7" id="KW-0732">Signal</keyword>
<evidence type="ECO:0000313" key="10">
    <source>
        <dbReference type="Proteomes" id="UP000749293"/>
    </source>
</evidence>
<dbReference type="PROSITE" id="PS51914">
    <property type="entry name" value="MRH"/>
    <property type="match status" value="1"/>
</dbReference>
<evidence type="ECO:0000313" key="9">
    <source>
        <dbReference type="EMBL" id="KAF4122216.1"/>
    </source>
</evidence>
<evidence type="ECO:0000256" key="4">
    <source>
        <dbReference type="ARBA" id="ARBA00023157"/>
    </source>
</evidence>
<dbReference type="AlphaFoldDB" id="A0A9P4YV09"/>
<dbReference type="InterPro" id="IPR036607">
    <property type="entry name" value="PRKCSH"/>
</dbReference>
<evidence type="ECO:0000259" key="8">
    <source>
        <dbReference type="PROSITE" id="PS51914"/>
    </source>
</evidence>
<dbReference type="RefSeq" id="XP_035320868.1">
    <property type="nucleotide sequence ID" value="XM_035469774.1"/>
</dbReference>
<feature type="region of interest" description="Disordered" evidence="6">
    <location>
        <begin position="386"/>
        <end position="413"/>
    </location>
</feature>
<dbReference type="Pfam" id="PF12999">
    <property type="entry name" value="PRKCSH-like"/>
    <property type="match status" value="2"/>
</dbReference>
<evidence type="ECO:0000256" key="1">
    <source>
        <dbReference type="ARBA" id="ARBA00022387"/>
    </source>
</evidence>
<keyword evidence="3" id="KW-0256">Endoplasmic reticulum</keyword>
<dbReference type="GO" id="GO:0016301">
    <property type="term" value="F:kinase activity"/>
    <property type="evidence" value="ECO:0007669"/>
    <property type="project" value="UniProtKB-KW"/>
</dbReference>
<evidence type="ECO:0000256" key="5">
    <source>
        <dbReference type="SAM" id="Coils"/>
    </source>
</evidence>
<feature type="signal peptide" evidence="7">
    <location>
        <begin position="1"/>
        <end position="19"/>
    </location>
</feature>
<dbReference type="InterPro" id="IPR028146">
    <property type="entry name" value="PRKCSH_N"/>
</dbReference>
<reference evidence="9" key="1">
    <citation type="submission" date="2020-03" db="EMBL/GenBank/DDBJ databases">
        <title>Site-based positive gene gene selection in Geosmithia morbida across the United States reveals a broad range of putative effectors and factors for local host and environmental adapation.</title>
        <authorList>
            <person name="Onufrak A."/>
            <person name="Murdoch R.W."/>
            <person name="Gazis R."/>
            <person name="Huff M."/>
            <person name="Staton M."/>
            <person name="Klingeman W."/>
            <person name="Hadziabdic D."/>
        </authorList>
    </citation>
    <scope>NUCLEOTIDE SEQUENCE</scope>
    <source>
        <strain evidence="9">1262</strain>
    </source>
</reference>
<feature type="domain" description="MRH" evidence="8">
    <location>
        <begin position="438"/>
        <end position="552"/>
    </location>
</feature>
<feature type="coiled-coil region" evidence="5">
    <location>
        <begin position="199"/>
        <end position="282"/>
    </location>
</feature>
<feature type="chain" id="PRO_5040331731" description="Glucosidase 2 subunit beta" evidence="7">
    <location>
        <begin position="20"/>
        <end position="565"/>
    </location>
</feature>
<keyword evidence="4" id="KW-1015">Disulfide bond</keyword>
<keyword evidence="9" id="KW-0418">Kinase</keyword>
<accession>A0A9P4YV09</accession>
<evidence type="ECO:0000256" key="6">
    <source>
        <dbReference type="SAM" id="MobiDB-lite"/>
    </source>
</evidence>
<proteinExistence type="predicted"/>
<keyword evidence="9" id="KW-0808">Transferase</keyword>
<name>A0A9P4YV09_9HYPO</name>
<evidence type="ECO:0000256" key="3">
    <source>
        <dbReference type="ARBA" id="ARBA00022824"/>
    </source>
</evidence>
<dbReference type="InterPro" id="IPR009011">
    <property type="entry name" value="Man6P_isomerase_rcpt-bd_dom_sf"/>
</dbReference>
<protein>
    <recommendedName>
        <fullName evidence="1">Glucosidase 2 subunit beta</fullName>
    </recommendedName>
</protein>
<dbReference type="GO" id="GO:0006491">
    <property type="term" value="P:N-glycan processing"/>
    <property type="evidence" value="ECO:0007669"/>
    <property type="project" value="TreeGrafter"/>
</dbReference>
<dbReference type="PANTHER" id="PTHR12630:SF1">
    <property type="entry name" value="GLUCOSIDASE 2 SUBUNIT BETA"/>
    <property type="match status" value="1"/>
</dbReference>
<dbReference type="GeneID" id="55974032"/>
<evidence type="ECO:0000256" key="2">
    <source>
        <dbReference type="ARBA" id="ARBA00022729"/>
    </source>
</evidence>